<dbReference type="GO" id="GO:0005576">
    <property type="term" value="C:extracellular region"/>
    <property type="evidence" value="ECO:0007669"/>
    <property type="project" value="UniProtKB-SubCell"/>
</dbReference>
<dbReference type="EMBL" id="CAJOBZ010000010">
    <property type="protein sequence ID" value="CAF4831147.1"/>
    <property type="molecule type" value="Genomic_DNA"/>
</dbReference>
<evidence type="ECO:0000313" key="5">
    <source>
        <dbReference type="EMBL" id="CAF4831147.1"/>
    </source>
</evidence>
<dbReference type="InterPro" id="IPR029277">
    <property type="entry name" value="SVWC_dom"/>
</dbReference>
<feature type="chain" id="PRO_5032995804" description="Single domain-containing protein" evidence="3">
    <location>
        <begin position="18"/>
        <end position="111"/>
    </location>
</feature>
<sequence length="111" mass="12193">MVSRIMCITLLVAVASGATWRGKLPLKPEHLLHKEGCYVKEIGDVIPFGESVSPLGICYRIECSQREINYSTCGGISVVDSPNCYTTDIDLSQSYPSCCPDVKCDFDNNLI</sequence>
<dbReference type="OrthoDB" id="6761907at2759"/>
<gene>
    <name evidence="5" type="ORF">PMACD_LOCUS5317</name>
</gene>
<proteinExistence type="predicted"/>
<dbReference type="InterPro" id="IPR053308">
    <property type="entry name" value="Vago-like"/>
</dbReference>
<keyword evidence="2" id="KW-0964">Secreted</keyword>
<evidence type="ECO:0000256" key="2">
    <source>
        <dbReference type="ARBA" id="ARBA00022525"/>
    </source>
</evidence>
<dbReference type="Pfam" id="PF15430">
    <property type="entry name" value="SVWC"/>
    <property type="match status" value="1"/>
</dbReference>
<protein>
    <recommendedName>
        <fullName evidence="4">Single domain-containing protein</fullName>
    </recommendedName>
</protein>
<evidence type="ECO:0000256" key="3">
    <source>
        <dbReference type="SAM" id="SignalP"/>
    </source>
</evidence>
<evidence type="ECO:0000313" key="6">
    <source>
        <dbReference type="Proteomes" id="UP000663880"/>
    </source>
</evidence>
<feature type="signal peptide" evidence="3">
    <location>
        <begin position="1"/>
        <end position="17"/>
    </location>
</feature>
<evidence type="ECO:0000256" key="1">
    <source>
        <dbReference type="ARBA" id="ARBA00004613"/>
    </source>
</evidence>
<reference evidence="5" key="1">
    <citation type="submission" date="2021-02" db="EMBL/GenBank/DDBJ databases">
        <authorList>
            <person name="Steward A R."/>
        </authorList>
    </citation>
    <scope>NUCLEOTIDE SEQUENCE</scope>
</reference>
<dbReference type="PANTHER" id="PTHR39957">
    <property type="entry name" value="AT09846P1-RELATED"/>
    <property type="match status" value="1"/>
</dbReference>
<dbReference type="PANTHER" id="PTHR39957:SF1">
    <property type="entry name" value="AT09846P1-RELATED"/>
    <property type="match status" value="1"/>
</dbReference>
<name>A0A821QWV2_9NEOP</name>
<dbReference type="SMART" id="SM01318">
    <property type="entry name" value="SVWC"/>
    <property type="match status" value="1"/>
</dbReference>
<comment type="subcellular location">
    <subcellularLocation>
        <location evidence="1">Secreted</location>
    </subcellularLocation>
</comment>
<dbReference type="Proteomes" id="UP000663880">
    <property type="component" value="Unassembled WGS sequence"/>
</dbReference>
<evidence type="ECO:0000259" key="4">
    <source>
        <dbReference type="SMART" id="SM01318"/>
    </source>
</evidence>
<keyword evidence="6" id="KW-1185">Reference proteome</keyword>
<dbReference type="AlphaFoldDB" id="A0A821QWV2"/>
<accession>A0A821QWV2</accession>
<comment type="caution">
    <text evidence="5">The sequence shown here is derived from an EMBL/GenBank/DDBJ whole genome shotgun (WGS) entry which is preliminary data.</text>
</comment>
<feature type="domain" description="Single" evidence="4">
    <location>
        <begin position="37"/>
        <end position="104"/>
    </location>
</feature>
<keyword evidence="3" id="KW-0732">Signal</keyword>
<organism evidence="5 6">
    <name type="scientific">Pieris macdunnoughi</name>
    <dbReference type="NCBI Taxonomy" id="345717"/>
    <lineage>
        <taxon>Eukaryota</taxon>
        <taxon>Metazoa</taxon>
        <taxon>Ecdysozoa</taxon>
        <taxon>Arthropoda</taxon>
        <taxon>Hexapoda</taxon>
        <taxon>Insecta</taxon>
        <taxon>Pterygota</taxon>
        <taxon>Neoptera</taxon>
        <taxon>Endopterygota</taxon>
        <taxon>Lepidoptera</taxon>
        <taxon>Glossata</taxon>
        <taxon>Ditrysia</taxon>
        <taxon>Papilionoidea</taxon>
        <taxon>Pieridae</taxon>
        <taxon>Pierinae</taxon>
        <taxon>Pieris</taxon>
    </lineage>
</organism>